<dbReference type="SMART" id="SM00228">
    <property type="entry name" value="PDZ"/>
    <property type="match status" value="1"/>
</dbReference>
<reference evidence="2 3" key="1">
    <citation type="submission" date="2017-06" db="EMBL/GenBank/DDBJ databases">
        <title>Raineya orbicola gen. nov., sp. nov. a slightly thermophilic bacterium of the phylum Bacteroidetes and the description of Raineyaceae fam. nov.</title>
        <authorList>
            <person name="Albuquerque L."/>
            <person name="Polonia A.R.M."/>
            <person name="Barroso C."/>
            <person name="Froufe H.J.C."/>
            <person name="Lage O."/>
            <person name="Lobo-Da-Cunha A."/>
            <person name="Egas C."/>
            <person name="Da Costa M.S."/>
        </authorList>
    </citation>
    <scope>NUCLEOTIDE SEQUENCE [LARGE SCALE GENOMIC DNA]</scope>
    <source>
        <strain evidence="2 3">SPSPC-11</strain>
    </source>
</reference>
<dbReference type="Pfam" id="PF13180">
    <property type="entry name" value="PDZ_2"/>
    <property type="match status" value="1"/>
</dbReference>
<dbReference type="Gene3D" id="2.30.42.10">
    <property type="match status" value="1"/>
</dbReference>
<dbReference type="RefSeq" id="WP_101359348.1">
    <property type="nucleotide sequence ID" value="NZ_NKXO01000035.1"/>
</dbReference>
<dbReference type="Proteomes" id="UP000233387">
    <property type="component" value="Unassembled WGS sequence"/>
</dbReference>
<evidence type="ECO:0000313" key="3">
    <source>
        <dbReference type="Proteomes" id="UP000233387"/>
    </source>
</evidence>
<dbReference type="PANTHER" id="PTHR43265:SF1">
    <property type="entry name" value="ESTERASE ESTD"/>
    <property type="match status" value="1"/>
</dbReference>
<dbReference type="SUPFAM" id="SSF53474">
    <property type="entry name" value="alpha/beta-Hydrolases"/>
    <property type="match status" value="1"/>
</dbReference>
<organism evidence="2 3">
    <name type="scientific">Raineya orbicola</name>
    <dbReference type="NCBI Taxonomy" id="2016530"/>
    <lineage>
        <taxon>Bacteria</taxon>
        <taxon>Pseudomonadati</taxon>
        <taxon>Bacteroidota</taxon>
        <taxon>Cytophagia</taxon>
        <taxon>Cytophagales</taxon>
        <taxon>Raineyaceae</taxon>
        <taxon>Raineya</taxon>
    </lineage>
</organism>
<evidence type="ECO:0000313" key="2">
    <source>
        <dbReference type="EMBL" id="PKQ67403.1"/>
    </source>
</evidence>
<dbReference type="Pfam" id="PF12146">
    <property type="entry name" value="Hydrolase_4"/>
    <property type="match status" value="1"/>
</dbReference>
<dbReference type="EMBL" id="NKXO01000035">
    <property type="protein sequence ID" value="PKQ67403.1"/>
    <property type="molecule type" value="Genomic_DNA"/>
</dbReference>
<gene>
    <name evidence="2" type="ORF">Rain11_2082</name>
</gene>
<name>A0A2N3IAZ4_9BACT</name>
<sequence>MKTYWLIFSLWGMVIGENAFTQKLSRRALLGVETENKENKLLITRILPQTAAAKAGLQVGDEILTLEGIKPANQMDLAKIVRSKSPREEISVVVRRNQQIFTLKPILEETPQENSTAYFKVLYDEFPTQDAVLRTIITSPIKTGKHPAVLFVQGVACFPIDTPFDTTYGHVQIARQLSRHNIVTMRVEKSGVGDSQGIDCEKMDWQTEIKHFSDALKILQSYPFVDKDNIFVIGHSLGGVIAPIVAKREKAKGVVVFGTIGQNWVNYLIDSRRHIALQKGEDWEDVEEWTKTVTDCSVRFFIQKQNMDSVIKQNPDCKDFLRRFAFRTPAYWHQLTDANIAQIWKEYDGFVLSLWGEQDRAALEKEHQLIAEIVNKHHPRKATFLKISRTDHRMALQNGEQREKDFNPQVAETIYEWIQKVKTGVE</sequence>
<protein>
    <submittedName>
        <fullName evidence="2">Alpha/beta hydrolase family</fullName>
    </submittedName>
</protein>
<accession>A0A2N3IAZ4</accession>
<comment type="caution">
    <text evidence="2">The sequence shown here is derived from an EMBL/GenBank/DDBJ whole genome shotgun (WGS) entry which is preliminary data.</text>
</comment>
<dbReference type="InterPro" id="IPR036034">
    <property type="entry name" value="PDZ_sf"/>
</dbReference>
<dbReference type="InterPro" id="IPR022742">
    <property type="entry name" value="Hydrolase_4"/>
</dbReference>
<keyword evidence="2" id="KW-0378">Hydrolase</keyword>
<dbReference type="InterPro" id="IPR053145">
    <property type="entry name" value="AB_hydrolase_Est10"/>
</dbReference>
<dbReference type="AlphaFoldDB" id="A0A2N3IAZ4"/>
<dbReference type="PROSITE" id="PS50106">
    <property type="entry name" value="PDZ"/>
    <property type="match status" value="1"/>
</dbReference>
<dbReference type="OrthoDB" id="9809549at2"/>
<feature type="domain" description="PDZ" evidence="1">
    <location>
        <begin position="18"/>
        <end position="96"/>
    </location>
</feature>
<dbReference type="GO" id="GO:0052689">
    <property type="term" value="F:carboxylic ester hydrolase activity"/>
    <property type="evidence" value="ECO:0007669"/>
    <property type="project" value="TreeGrafter"/>
</dbReference>
<dbReference type="SUPFAM" id="SSF50156">
    <property type="entry name" value="PDZ domain-like"/>
    <property type="match status" value="1"/>
</dbReference>
<dbReference type="InterPro" id="IPR029058">
    <property type="entry name" value="AB_hydrolase_fold"/>
</dbReference>
<proteinExistence type="predicted"/>
<evidence type="ECO:0000259" key="1">
    <source>
        <dbReference type="PROSITE" id="PS50106"/>
    </source>
</evidence>
<dbReference type="InterPro" id="IPR001478">
    <property type="entry name" value="PDZ"/>
</dbReference>
<keyword evidence="3" id="KW-1185">Reference proteome</keyword>
<dbReference type="PANTHER" id="PTHR43265">
    <property type="entry name" value="ESTERASE ESTD"/>
    <property type="match status" value="1"/>
</dbReference>
<dbReference type="Gene3D" id="3.40.50.1820">
    <property type="entry name" value="alpha/beta hydrolase"/>
    <property type="match status" value="1"/>
</dbReference>